<sequence length="236" mass="26759">MHLSLLLLLLLLLLFLILLVHLLLLQSLCLTGNGRAGVRRETPCPPLWHHYAYSALPDSVIACFKEPLLFRCVKGEAICFVEYPVRAPTRQVATGLCWHLSLHQHAEMPFHYLLLITSCLASLLFNPPHAMQRAYPFLLLFLRPVEALRLPASKSSNTKRQNRDRNVKPHPTNPVLLSNKPLPMNTRTHYTTDERLQTATNNLHMIPEHTGFCLQSAVPTSKSRDSKPGFILAHDK</sequence>
<feature type="compositionally biased region" description="Basic and acidic residues" evidence="1">
    <location>
        <begin position="222"/>
        <end position="236"/>
    </location>
</feature>
<keyword evidence="3" id="KW-1185">Reference proteome</keyword>
<organism evidence="2 3">
    <name type="scientific">Dendryphion nanum</name>
    <dbReference type="NCBI Taxonomy" id="256645"/>
    <lineage>
        <taxon>Eukaryota</taxon>
        <taxon>Fungi</taxon>
        <taxon>Dikarya</taxon>
        <taxon>Ascomycota</taxon>
        <taxon>Pezizomycotina</taxon>
        <taxon>Dothideomycetes</taxon>
        <taxon>Pleosporomycetidae</taxon>
        <taxon>Pleosporales</taxon>
        <taxon>Torulaceae</taxon>
        <taxon>Dendryphion</taxon>
    </lineage>
</organism>
<dbReference type="EMBL" id="JAGMWT010000001">
    <property type="protein sequence ID" value="KAH7137959.1"/>
    <property type="molecule type" value="Genomic_DNA"/>
</dbReference>
<gene>
    <name evidence="2" type="ORF">B0J11DRAFT_500210</name>
</gene>
<proteinExistence type="predicted"/>
<evidence type="ECO:0000313" key="2">
    <source>
        <dbReference type="EMBL" id="KAH7137959.1"/>
    </source>
</evidence>
<dbReference type="Proteomes" id="UP000700596">
    <property type="component" value="Unassembled WGS sequence"/>
</dbReference>
<comment type="caution">
    <text evidence="2">The sequence shown here is derived from an EMBL/GenBank/DDBJ whole genome shotgun (WGS) entry which is preliminary data.</text>
</comment>
<dbReference type="AlphaFoldDB" id="A0A9P9J1H8"/>
<accession>A0A9P9J1H8</accession>
<feature type="region of interest" description="Disordered" evidence="1">
    <location>
        <begin position="217"/>
        <end position="236"/>
    </location>
</feature>
<protein>
    <submittedName>
        <fullName evidence="2">Uncharacterized protein</fullName>
    </submittedName>
</protein>
<reference evidence="2" key="1">
    <citation type="journal article" date="2021" name="Nat. Commun.">
        <title>Genetic determinants of endophytism in the Arabidopsis root mycobiome.</title>
        <authorList>
            <person name="Mesny F."/>
            <person name="Miyauchi S."/>
            <person name="Thiergart T."/>
            <person name="Pickel B."/>
            <person name="Atanasova L."/>
            <person name="Karlsson M."/>
            <person name="Huettel B."/>
            <person name="Barry K.W."/>
            <person name="Haridas S."/>
            <person name="Chen C."/>
            <person name="Bauer D."/>
            <person name="Andreopoulos W."/>
            <person name="Pangilinan J."/>
            <person name="LaButti K."/>
            <person name="Riley R."/>
            <person name="Lipzen A."/>
            <person name="Clum A."/>
            <person name="Drula E."/>
            <person name="Henrissat B."/>
            <person name="Kohler A."/>
            <person name="Grigoriev I.V."/>
            <person name="Martin F.M."/>
            <person name="Hacquard S."/>
        </authorList>
    </citation>
    <scope>NUCLEOTIDE SEQUENCE</scope>
    <source>
        <strain evidence="2">MPI-CAGE-CH-0243</strain>
    </source>
</reference>
<name>A0A9P9J1H8_9PLEO</name>
<evidence type="ECO:0000256" key="1">
    <source>
        <dbReference type="SAM" id="MobiDB-lite"/>
    </source>
</evidence>
<evidence type="ECO:0000313" key="3">
    <source>
        <dbReference type="Proteomes" id="UP000700596"/>
    </source>
</evidence>
<feature type="region of interest" description="Disordered" evidence="1">
    <location>
        <begin position="152"/>
        <end position="187"/>
    </location>
</feature>